<dbReference type="InterPro" id="IPR036890">
    <property type="entry name" value="HATPase_C_sf"/>
</dbReference>
<organism evidence="15 16">
    <name type="scientific">Streptomyces eurocidicus</name>
    <name type="common">Streptoverticillium eurocidicus</name>
    <dbReference type="NCBI Taxonomy" id="66423"/>
    <lineage>
        <taxon>Bacteria</taxon>
        <taxon>Bacillati</taxon>
        <taxon>Actinomycetota</taxon>
        <taxon>Actinomycetes</taxon>
        <taxon>Kitasatosporales</taxon>
        <taxon>Streptomycetaceae</taxon>
        <taxon>Streptomyces</taxon>
    </lineage>
</organism>
<dbReference type="EC" id="2.7.13.3" evidence="3"/>
<feature type="region of interest" description="Disordered" evidence="12">
    <location>
        <begin position="1"/>
        <end position="21"/>
    </location>
</feature>
<dbReference type="GO" id="GO:0004673">
    <property type="term" value="F:protein histidine kinase activity"/>
    <property type="evidence" value="ECO:0007669"/>
    <property type="project" value="UniProtKB-EC"/>
</dbReference>
<dbReference type="InterPro" id="IPR013587">
    <property type="entry name" value="Nitrate/nitrite_sensing"/>
</dbReference>
<dbReference type="GO" id="GO:0005524">
    <property type="term" value="F:ATP binding"/>
    <property type="evidence" value="ECO:0007669"/>
    <property type="project" value="UniProtKB-KW"/>
</dbReference>
<dbReference type="PROSITE" id="PS50885">
    <property type="entry name" value="HAMP"/>
    <property type="match status" value="1"/>
</dbReference>
<feature type="compositionally biased region" description="Basic and acidic residues" evidence="12">
    <location>
        <begin position="624"/>
        <end position="637"/>
    </location>
</feature>
<keyword evidence="9" id="KW-0067">ATP-binding</keyword>
<evidence type="ECO:0000256" key="5">
    <source>
        <dbReference type="ARBA" id="ARBA00022679"/>
    </source>
</evidence>
<dbReference type="GO" id="GO:0000160">
    <property type="term" value="P:phosphorelay signal transduction system"/>
    <property type="evidence" value="ECO:0007669"/>
    <property type="project" value="UniProtKB-KW"/>
</dbReference>
<reference evidence="14 17" key="3">
    <citation type="submission" date="2020-08" db="EMBL/GenBank/DDBJ databases">
        <title>Genomic Encyclopedia of Type Strains, Phase III (KMG-III): the genomes of soil and plant-associated and newly described type strains.</title>
        <authorList>
            <person name="Whitman W."/>
        </authorList>
    </citation>
    <scope>NUCLEOTIDE SEQUENCE [LARGE SCALE GENOMIC DNA]</scope>
    <source>
        <strain evidence="14 17">CECT 3259</strain>
    </source>
</reference>
<dbReference type="InterPro" id="IPR003660">
    <property type="entry name" value="HAMP_dom"/>
</dbReference>
<reference evidence="16" key="2">
    <citation type="submission" date="2015-07" db="EMBL/GenBank/DDBJ databases">
        <authorList>
            <person name="Graham D.E."/>
            <person name="Giannone R.J."/>
            <person name="Gulvik C.A."/>
            <person name="Hettich R.L."/>
            <person name="Klingeman D.M."/>
            <person name="Mahan K.M."/>
            <person name="Parry R.J."/>
            <person name="Spain J.C."/>
        </authorList>
    </citation>
    <scope>NUCLEOTIDE SEQUENCE [LARGE SCALE GENOMIC DNA]</scope>
    <source>
        <strain evidence="16">ATCC 27428</strain>
    </source>
</reference>
<comment type="subcellular location">
    <subcellularLocation>
        <location evidence="2">Membrane</location>
    </subcellularLocation>
</comment>
<evidence type="ECO:0000313" key="17">
    <source>
        <dbReference type="Proteomes" id="UP000528608"/>
    </source>
</evidence>
<keyword evidence="10" id="KW-0472">Membrane</keyword>
<dbReference type="Gene3D" id="6.10.340.10">
    <property type="match status" value="1"/>
</dbReference>
<feature type="compositionally biased region" description="Basic and acidic residues" evidence="12">
    <location>
        <begin position="7"/>
        <end position="21"/>
    </location>
</feature>
<dbReference type="Pfam" id="PF08376">
    <property type="entry name" value="NIT"/>
    <property type="match status" value="1"/>
</dbReference>
<comment type="catalytic activity">
    <reaction evidence="1">
        <text>ATP + protein L-histidine = ADP + protein N-phospho-L-histidine.</text>
        <dbReference type="EC" id="2.7.13.3"/>
    </reaction>
</comment>
<keyword evidence="16" id="KW-1185">Reference proteome</keyword>
<dbReference type="PANTHER" id="PTHR44936">
    <property type="entry name" value="SENSOR PROTEIN CREC"/>
    <property type="match status" value="1"/>
</dbReference>
<accession>A0A2N8NR15</accession>
<dbReference type="Gene3D" id="3.30.565.10">
    <property type="entry name" value="Histidine kinase-like ATPase, C-terminal domain"/>
    <property type="match status" value="1"/>
</dbReference>
<dbReference type="InterPro" id="IPR050980">
    <property type="entry name" value="2C_sensor_his_kinase"/>
</dbReference>
<dbReference type="Proteomes" id="UP000528608">
    <property type="component" value="Unassembled WGS sequence"/>
</dbReference>
<keyword evidence="8 14" id="KW-0418">Kinase</keyword>
<keyword evidence="5" id="KW-0808">Transferase</keyword>
<reference evidence="15" key="1">
    <citation type="submission" date="2015-07" db="EMBL/GenBank/DDBJ databases">
        <authorList>
            <person name="Noorani M."/>
        </authorList>
    </citation>
    <scope>NUCLEOTIDE SEQUENCE [LARGE SCALE GENOMIC DNA]</scope>
    <source>
        <strain evidence="15">ATCC 27428</strain>
    </source>
</reference>
<sequence length="866" mass="90905">MRKKRLRGGEREQRSTAVRERTARVRNRLTASVAVTALAVLGASALGVVDAARELDQARRLVTRAEDTGPALALAHSLADERDAMTQYVAAGRADTAPAGVSEDQRALVDRQIEDYLPAAPASVRRLLDGLPATREQALTGGGDALAVHTAYTTTVQALHRAGDAAGTGGPAALLPLGRAVEEASATRALLLAALTAKPAQSGDAQPGQRAAFAAAARRTAQREQDAVADFRRLAGAGARDTYDRTVSGAEVTVAEGQLTRLLGDSAPEGPADPVRTALTVRLDRMRGVESVLAAGELERVQRLRGGALTDLELRAAAAALCLLTALVAGVRAGRSVTRPLDVLRLGARRVCADPAAERPIAFKGRDDEFAETVRSVNVLRETAHRMQERIAVLEGERTRLVASRRTLAEEREALRAQHQELTDRLSEQLAEPPAGPARERAQGLHVGLSLRTLRLVERQLAVIEGMEAHETDPERLETLFTLDHLATRMRRNSENVLALAGAESGTGRTAPVPLLDVLRAAAGEIERYQRVRIQSLPPHARLAGFASEDISHLMAELLENATEFSPSEAHVQLSGWLLENGEVVLSVQDEGIGITAGRLAELNALLADPAPEPPAADPAGRTGHPDPHGERRDGEQRQGLGLYVVARLAGRHGVHVQLREQMTGGTAAVVVLPLPILAESSPTVTGLADVPPVPGAAATPRVHLPGTLAEANSHALPGRPQRAVTGQGTAHIAGQVAGAPAPVPLPAPVHPADPPALPPGSPIRVTGLPVAPAVVTGRHARLPAPADPSVGNGLPKRTPKAVPQQPAPPPARGSVDAEALRRKLSGFQRGATAGRRDAEAEWAGRTTDRNAAGSPAGDTVEEARG</sequence>
<dbReference type="GO" id="GO:0016020">
    <property type="term" value="C:membrane"/>
    <property type="evidence" value="ECO:0007669"/>
    <property type="project" value="UniProtKB-SubCell"/>
</dbReference>
<evidence type="ECO:0000256" key="2">
    <source>
        <dbReference type="ARBA" id="ARBA00004370"/>
    </source>
</evidence>
<feature type="region of interest" description="Disordered" evidence="12">
    <location>
        <begin position="609"/>
        <end position="638"/>
    </location>
</feature>
<feature type="region of interest" description="Disordered" evidence="12">
    <location>
        <begin position="782"/>
        <end position="866"/>
    </location>
</feature>
<evidence type="ECO:0000259" key="13">
    <source>
        <dbReference type="PROSITE" id="PS50885"/>
    </source>
</evidence>
<dbReference type="RefSeq" id="WP_244927146.1">
    <property type="nucleotide sequence ID" value="NZ_JACHJF010000001.1"/>
</dbReference>
<evidence type="ECO:0000313" key="14">
    <source>
        <dbReference type="EMBL" id="MBB5116992.1"/>
    </source>
</evidence>
<feature type="region of interest" description="Disordered" evidence="12">
    <location>
        <begin position="421"/>
        <end position="441"/>
    </location>
</feature>
<dbReference type="AlphaFoldDB" id="A0A2N8NR15"/>
<dbReference type="InterPro" id="IPR003594">
    <property type="entry name" value="HATPase_dom"/>
</dbReference>
<evidence type="ECO:0000256" key="11">
    <source>
        <dbReference type="ARBA" id="ARBA00023012"/>
    </source>
</evidence>
<evidence type="ECO:0000313" key="15">
    <source>
        <dbReference type="EMBL" id="PNE31212.1"/>
    </source>
</evidence>
<keyword evidence="4" id="KW-0597">Phosphoprotein</keyword>
<evidence type="ECO:0000256" key="9">
    <source>
        <dbReference type="ARBA" id="ARBA00022840"/>
    </source>
</evidence>
<evidence type="ECO:0000256" key="10">
    <source>
        <dbReference type="ARBA" id="ARBA00022989"/>
    </source>
</evidence>
<evidence type="ECO:0000256" key="7">
    <source>
        <dbReference type="ARBA" id="ARBA00022741"/>
    </source>
</evidence>
<evidence type="ECO:0000256" key="3">
    <source>
        <dbReference type="ARBA" id="ARBA00012438"/>
    </source>
</evidence>
<dbReference type="EMBL" id="LGUI01000009">
    <property type="protein sequence ID" value="PNE31212.1"/>
    <property type="molecule type" value="Genomic_DNA"/>
</dbReference>
<comment type="caution">
    <text evidence="15">The sequence shown here is derived from an EMBL/GenBank/DDBJ whole genome shotgun (WGS) entry which is preliminary data.</text>
</comment>
<dbReference type="EMBL" id="JACHJF010000001">
    <property type="protein sequence ID" value="MBB5116992.1"/>
    <property type="molecule type" value="Genomic_DNA"/>
</dbReference>
<proteinExistence type="predicted"/>
<dbReference type="Proteomes" id="UP000235945">
    <property type="component" value="Unassembled WGS sequence"/>
</dbReference>
<dbReference type="Pfam" id="PF02518">
    <property type="entry name" value="HATPase_c"/>
    <property type="match status" value="1"/>
</dbReference>
<dbReference type="SMART" id="SM00387">
    <property type="entry name" value="HATPase_c"/>
    <property type="match status" value="1"/>
</dbReference>
<evidence type="ECO:0000256" key="6">
    <source>
        <dbReference type="ARBA" id="ARBA00022692"/>
    </source>
</evidence>
<keyword evidence="11" id="KW-0902">Two-component regulatory system</keyword>
<protein>
    <recommendedName>
        <fullName evidence="3">histidine kinase</fullName>
        <ecNumber evidence="3">2.7.13.3</ecNumber>
    </recommendedName>
</protein>
<name>A0A2N8NR15_STREU</name>
<keyword evidence="10" id="KW-1133">Transmembrane helix</keyword>
<feature type="domain" description="HAMP" evidence="13">
    <location>
        <begin position="335"/>
        <end position="389"/>
    </location>
</feature>
<gene>
    <name evidence="15" type="ORF">AF335_24480</name>
    <name evidence="14" type="ORF">FHS36_000390</name>
</gene>
<evidence type="ECO:0000313" key="16">
    <source>
        <dbReference type="Proteomes" id="UP000235945"/>
    </source>
</evidence>
<keyword evidence="7" id="KW-0547">Nucleotide-binding</keyword>
<evidence type="ECO:0000256" key="12">
    <source>
        <dbReference type="SAM" id="MobiDB-lite"/>
    </source>
</evidence>
<evidence type="ECO:0000256" key="1">
    <source>
        <dbReference type="ARBA" id="ARBA00000085"/>
    </source>
</evidence>
<evidence type="ECO:0000256" key="4">
    <source>
        <dbReference type="ARBA" id="ARBA00022553"/>
    </source>
</evidence>
<keyword evidence="6" id="KW-0812">Transmembrane</keyword>
<dbReference type="PANTHER" id="PTHR44936:SF9">
    <property type="entry name" value="SENSOR PROTEIN CREC"/>
    <property type="match status" value="1"/>
</dbReference>
<evidence type="ECO:0000256" key="8">
    <source>
        <dbReference type="ARBA" id="ARBA00022777"/>
    </source>
</evidence>
<dbReference type="SUPFAM" id="SSF55874">
    <property type="entry name" value="ATPase domain of HSP90 chaperone/DNA topoisomerase II/histidine kinase"/>
    <property type="match status" value="1"/>
</dbReference>